<evidence type="ECO:0000256" key="3">
    <source>
        <dbReference type="ARBA" id="ARBA00012608"/>
    </source>
</evidence>
<dbReference type="SUPFAM" id="SSF55424">
    <property type="entry name" value="FAD/NAD-linked reductases, dimerisation (C-terminal) domain"/>
    <property type="match status" value="1"/>
</dbReference>
<evidence type="ECO:0000256" key="5">
    <source>
        <dbReference type="ARBA" id="ARBA00022490"/>
    </source>
</evidence>
<dbReference type="InterPro" id="IPR012999">
    <property type="entry name" value="Pyr_OxRdtase_I_AS"/>
</dbReference>
<dbReference type="PROSITE" id="PS00076">
    <property type="entry name" value="PYRIDINE_REDOX_1"/>
    <property type="match status" value="1"/>
</dbReference>
<evidence type="ECO:0000256" key="13">
    <source>
        <dbReference type="RuleBase" id="RU003692"/>
    </source>
</evidence>
<evidence type="ECO:0000256" key="11">
    <source>
        <dbReference type="ARBA" id="ARBA00023284"/>
    </source>
</evidence>
<evidence type="ECO:0000313" key="16">
    <source>
        <dbReference type="EMBL" id="WPX98165.1"/>
    </source>
</evidence>
<gene>
    <name evidence="16" type="ORF">Fokcrypt_00706</name>
</gene>
<feature type="domain" description="Pyridine nucleotide-disulphide oxidoreductase dimerisation" evidence="14">
    <location>
        <begin position="346"/>
        <end position="455"/>
    </location>
</feature>
<comment type="miscellaneous">
    <text evidence="13">The active site is a redox-active disulfide bond.</text>
</comment>
<proteinExistence type="inferred from homology"/>
<comment type="catalytic activity">
    <reaction evidence="12 13">
        <text>N(6)-[(R)-dihydrolipoyl]-L-lysyl-[protein] + NAD(+) = N(6)-[(R)-lipoyl]-L-lysyl-[protein] + NADH + H(+)</text>
        <dbReference type="Rhea" id="RHEA:15045"/>
        <dbReference type="Rhea" id="RHEA-COMP:10474"/>
        <dbReference type="Rhea" id="RHEA-COMP:10475"/>
        <dbReference type="ChEBI" id="CHEBI:15378"/>
        <dbReference type="ChEBI" id="CHEBI:57540"/>
        <dbReference type="ChEBI" id="CHEBI:57945"/>
        <dbReference type="ChEBI" id="CHEBI:83099"/>
        <dbReference type="ChEBI" id="CHEBI:83100"/>
        <dbReference type="EC" id="1.8.1.4"/>
    </reaction>
</comment>
<comment type="subcellular location">
    <subcellularLocation>
        <location evidence="1">Cytoplasm</location>
    </subcellularLocation>
</comment>
<dbReference type="PANTHER" id="PTHR22912">
    <property type="entry name" value="DISULFIDE OXIDOREDUCTASE"/>
    <property type="match status" value="1"/>
</dbReference>
<evidence type="ECO:0000256" key="12">
    <source>
        <dbReference type="ARBA" id="ARBA00049187"/>
    </source>
</evidence>
<keyword evidence="10" id="KW-1015">Disulfide bond</keyword>
<accession>A0ABZ0UVQ0</accession>
<evidence type="ECO:0000259" key="14">
    <source>
        <dbReference type="Pfam" id="PF02852"/>
    </source>
</evidence>
<organism evidence="16 17">
    <name type="scientific">Candidatus Fokinia crypta</name>
    <dbReference type="NCBI Taxonomy" id="1920990"/>
    <lineage>
        <taxon>Bacteria</taxon>
        <taxon>Pseudomonadati</taxon>
        <taxon>Pseudomonadota</taxon>
        <taxon>Alphaproteobacteria</taxon>
        <taxon>Rickettsiales</taxon>
        <taxon>Candidatus Midichloriaceae</taxon>
        <taxon>Candidatus Fokinia</taxon>
    </lineage>
</organism>
<dbReference type="PRINTS" id="PR00368">
    <property type="entry name" value="FADPNR"/>
</dbReference>
<evidence type="ECO:0000256" key="6">
    <source>
        <dbReference type="ARBA" id="ARBA00022630"/>
    </source>
</evidence>
<dbReference type="Gene3D" id="3.50.50.60">
    <property type="entry name" value="FAD/NAD(P)-binding domain"/>
    <property type="match status" value="2"/>
</dbReference>
<keyword evidence="8 13" id="KW-0560">Oxidoreductase</keyword>
<dbReference type="NCBIfam" id="TIGR01350">
    <property type="entry name" value="lipoamide_DH"/>
    <property type="match status" value="1"/>
</dbReference>
<comment type="cofactor">
    <cofactor evidence="13">
        <name>FAD</name>
        <dbReference type="ChEBI" id="CHEBI:57692"/>
    </cofactor>
    <text evidence="13">Binds 1 FAD per subunit.</text>
</comment>
<dbReference type="Pfam" id="PF02852">
    <property type="entry name" value="Pyr_redox_dim"/>
    <property type="match status" value="1"/>
</dbReference>
<protein>
    <recommendedName>
        <fullName evidence="4 13">Dihydrolipoyl dehydrogenase</fullName>
        <ecNumber evidence="3 13">1.8.1.4</ecNumber>
    </recommendedName>
</protein>
<dbReference type="InterPro" id="IPR050151">
    <property type="entry name" value="Class-I_Pyr_Nuc-Dis_Oxidored"/>
</dbReference>
<evidence type="ECO:0000256" key="8">
    <source>
        <dbReference type="ARBA" id="ARBA00023002"/>
    </source>
</evidence>
<dbReference type="RefSeq" id="WP_323722136.1">
    <property type="nucleotide sequence ID" value="NZ_CP110343.1"/>
</dbReference>
<evidence type="ECO:0000256" key="9">
    <source>
        <dbReference type="ARBA" id="ARBA00023027"/>
    </source>
</evidence>
<dbReference type="Proteomes" id="UP001325140">
    <property type="component" value="Chromosome"/>
</dbReference>
<keyword evidence="7 13" id="KW-0274">FAD</keyword>
<dbReference type="SUPFAM" id="SSF51905">
    <property type="entry name" value="FAD/NAD(P)-binding domain"/>
    <property type="match status" value="1"/>
</dbReference>
<dbReference type="InterPro" id="IPR023753">
    <property type="entry name" value="FAD/NAD-binding_dom"/>
</dbReference>
<dbReference type="Gene3D" id="3.30.390.30">
    <property type="match status" value="1"/>
</dbReference>
<keyword evidence="9 13" id="KW-0520">NAD</keyword>
<keyword evidence="11 13" id="KW-0676">Redox-active center</keyword>
<evidence type="ECO:0000259" key="15">
    <source>
        <dbReference type="Pfam" id="PF07992"/>
    </source>
</evidence>
<name>A0ABZ0UVQ0_9RICK</name>
<dbReference type="InterPro" id="IPR016156">
    <property type="entry name" value="FAD/NAD-linked_Rdtase_dimer_sf"/>
</dbReference>
<evidence type="ECO:0000256" key="2">
    <source>
        <dbReference type="ARBA" id="ARBA00007532"/>
    </source>
</evidence>
<evidence type="ECO:0000313" key="17">
    <source>
        <dbReference type="Proteomes" id="UP001325140"/>
    </source>
</evidence>
<dbReference type="InterPro" id="IPR006258">
    <property type="entry name" value="Lipoamide_DH"/>
</dbReference>
<comment type="similarity">
    <text evidence="2 13">Belongs to the class-I pyridine nucleotide-disulfide oxidoreductase family.</text>
</comment>
<evidence type="ECO:0000256" key="7">
    <source>
        <dbReference type="ARBA" id="ARBA00022827"/>
    </source>
</evidence>
<dbReference type="InterPro" id="IPR004099">
    <property type="entry name" value="Pyr_nucl-diS_OxRdtase_dimer"/>
</dbReference>
<evidence type="ECO:0000256" key="10">
    <source>
        <dbReference type="ARBA" id="ARBA00023157"/>
    </source>
</evidence>
<dbReference type="PANTHER" id="PTHR22912:SF217">
    <property type="entry name" value="DIHYDROLIPOYL DEHYDROGENASE"/>
    <property type="match status" value="1"/>
</dbReference>
<evidence type="ECO:0000256" key="4">
    <source>
        <dbReference type="ARBA" id="ARBA00016961"/>
    </source>
</evidence>
<keyword evidence="5" id="KW-0963">Cytoplasm</keyword>
<dbReference type="PIRSF" id="PIRSF000350">
    <property type="entry name" value="Mercury_reductase_MerA"/>
    <property type="match status" value="1"/>
</dbReference>
<feature type="domain" description="FAD/NAD(P)-binding" evidence="15">
    <location>
        <begin position="4"/>
        <end position="326"/>
    </location>
</feature>
<sequence length="465" mass="50890">MKEYDIVIIGSGPGGYVAAIRAAQLKMRVLVVEKEELGGICLNWGCIPTKALLKSSETLYHLKKAHFSGIIAKDISFDLQKIVQQSRNAATQLNRGVSSLLKKNNIEVIFGHATIKTKHELHVLGNDKKEHNIKTKNIIIATGASPRQLPNIPIDGRIVWSYREAMIPKILPQSLLVIGSGAIGMEFANFYSVLGAKVTIVEKMPRIMQTEDHDIAKLMHQAMEELGVCIKTSATIDKFEIRNEKAYTVITSNGESEEILFDNIISAAGVVPNIKDIGLENLGLLLSENDKIIVNNQMRTSIDNVYAIGDVNNNPYMLAHKASHEGIISIEAICNKNPHGLDYNAIPSCIYTTPQIASIGYTEEAARQLKYKIAISKFPFTGNGKAVATRTTNGLVKIITNIDTGEVLGAHMIGDNVSEIICCFGILKASEGTVDEILSTIFPHPTISEVIHEAALGIYDRTIHL</sequence>
<evidence type="ECO:0000256" key="1">
    <source>
        <dbReference type="ARBA" id="ARBA00004496"/>
    </source>
</evidence>
<keyword evidence="17" id="KW-1185">Reference proteome</keyword>
<dbReference type="EMBL" id="CP110343">
    <property type="protein sequence ID" value="WPX98165.1"/>
    <property type="molecule type" value="Genomic_DNA"/>
</dbReference>
<dbReference type="Pfam" id="PF07992">
    <property type="entry name" value="Pyr_redox_2"/>
    <property type="match status" value="1"/>
</dbReference>
<dbReference type="PRINTS" id="PR00411">
    <property type="entry name" value="PNDRDTASEI"/>
</dbReference>
<dbReference type="EC" id="1.8.1.4" evidence="3 13"/>
<reference evidence="16" key="1">
    <citation type="submission" date="2022-10" db="EMBL/GenBank/DDBJ databases">
        <title>Host association and intracellularity evolved multiple times independently in the Rickettsiales.</title>
        <authorList>
            <person name="Castelli M."/>
            <person name="Nardi T."/>
            <person name="Gammuto L."/>
            <person name="Bellinzona G."/>
            <person name="Sabaneyeva E."/>
            <person name="Potekhin A."/>
            <person name="Serra V."/>
            <person name="Petroni G."/>
            <person name="Sassera D."/>
        </authorList>
    </citation>
    <scope>NUCLEOTIDE SEQUENCE [LARGE SCALE GENOMIC DNA]</scope>
    <source>
        <strain evidence="16">US_Bl 11III1</strain>
    </source>
</reference>
<keyword evidence="6 13" id="KW-0285">Flavoprotein</keyword>
<dbReference type="InterPro" id="IPR036188">
    <property type="entry name" value="FAD/NAD-bd_sf"/>
</dbReference>
<dbReference type="InterPro" id="IPR001100">
    <property type="entry name" value="Pyr_nuc-diS_OxRdtase"/>
</dbReference>